<dbReference type="Proteomes" id="UP001282474">
    <property type="component" value="Unassembled WGS sequence"/>
</dbReference>
<name>A0ABU4MW37_9ACTN</name>
<dbReference type="EMBL" id="JARAWJ010000028">
    <property type="protein sequence ID" value="MDX3041580.1"/>
    <property type="molecule type" value="Genomic_DNA"/>
</dbReference>
<comment type="caution">
    <text evidence="1">The sequence shown here is derived from an EMBL/GenBank/DDBJ whole genome shotgun (WGS) entry which is preliminary data.</text>
</comment>
<dbReference type="RefSeq" id="WP_256254880.1">
    <property type="nucleotide sequence ID" value="NZ_JABXWI010000009.1"/>
</dbReference>
<reference evidence="1 2" key="1">
    <citation type="journal article" date="2023" name="Microb. Genom.">
        <title>Mesoterricola silvestris gen. nov., sp. nov., Mesoterricola sediminis sp. nov., Geothrix oryzae sp. nov., Geothrix edaphica sp. nov., Geothrix rubra sp. nov., and Geothrix limicola sp. nov., six novel members of Acidobacteriota isolated from soils.</title>
        <authorList>
            <person name="Weisberg A.J."/>
            <person name="Pearce E."/>
            <person name="Kramer C.G."/>
            <person name="Chang J.H."/>
            <person name="Clarke C.R."/>
        </authorList>
    </citation>
    <scope>NUCLEOTIDE SEQUENCE [LARGE SCALE GENOMIC DNA]</scope>
    <source>
        <strain evidence="1 2">NE20-4-1</strain>
    </source>
</reference>
<gene>
    <name evidence="1" type="ORF">PV383_30955</name>
</gene>
<organism evidence="1 2">
    <name type="scientific">Streptomyces caniscabiei</name>
    <dbReference type="NCBI Taxonomy" id="2746961"/>
    <lineage>
        <taxon>Bacteria</taxon>
        <taxon>Bacillati</taxon>
        <taxon>Actinomycetota</taxon>
        <taxon>Actinomycetes</taxon>
        <taxon>Kitasatosporales</taxon>
        <taxon>Streptomycetaceae</taxon>
        <taxon>Streptomyces</taxon>
    </lineage>
</organism>
<accession>A0ABU4MW37</accession>
<evidence type="ECO:0008006" key="3">
    <source>
        <dbReference type="Google" id="ProtNLM"/>
    </source>
</evidence>
<evidence type="ECO:0000313" key="2">
    <source>
        <dbReference type="Proteomes" id="UP001282474"/>
    </source>
</evidence>
<keyword evidence="2" id="KW-1185">Reference proteome</keyword>
<evidence type="ECO:0000313" key="1">
    <source>
        <dbReference type="EMBL" id="MDX3041580.1"/>
    </source>
</evidence>
<protein>
    <recommendedName>
        <fullName evidence="3">Secreted protein</fullName>
    </recommendedName>
</protein>
<sequence length="153" mass="16961">MVVELPVDTEVRMKRAMVGVVAAGLFLAGAGVALAASKQQGSIPTLDTRGVKFLEGEYKFNPPGVNHGSFEWTGKLRDDNARDGHNVYVQVKVEGHGWARYYGKQGRTVEMRHSNWSGSQSYTDDADVRVCRDRGSLRPDNCSPTVSFHYNRD</sequence>
<proteinExistence type="predicted"/>